<evidence type="ECO:0000313" key="2">
    <source>
        <dbReference type="EMBL" id="KAJ4971396.1"/>
    </source>
</evidence>
<dbReference type="PANTHER" id="PTHR47723:SF19">
    <property type="entry name" value="POLYNUCLEOTIDYL TRANSFERASE, RIBONUCLEASE H-LIKE SUPERFAMILY PROTEIN"/>
    <property type="match status" value="1"/>
</dbReference>
<dbReference type="InterPro" id="IPR036397">
    <property type="entry name" value="RNaseH_sf"/>
</dbReference>
<reference evidence="2" key="1">
    <citation type="journal article" date="2023" name="Plant J.">
        <title>The genome of the king protea, Protea cynaroides.</title>
        <authorList>
            <person name="Chang J."/>
            <person name="Duong T.A."/>
            <person name="Schoeman C."/>
            <person name="Ma X."/>
            <person name="Roodt D."/>
            <person name="Barker N."/>
            <person name="Li Z."/>
            <person name="Van de Peer Y."/>
            <person name="Mizrachi E."/>
        </authorList>
    </citation>
    <scope>NUCLEOTIDE SEQUENCE</scope>
    <source>
        <tissue evidence="2">Young leaves</tissue>
    </source>
</reference>
<comment type="caution">
    <text evidence="2">The sequence shown here is derived from an EMBL/GenBank/DDBJ whole genome shotgun (WGS) entry which is preliminary data.</text>
</comment>
<proteinExistence type="predicted"/>
<dbReference type="EMBL" id="JAMYWD010000005">
    <property type="protein sequence ID" value="KAJ4971396.1"/>
    <property type="molecule type" value="Genomic_DNA"/>
</dbReference>
<sequence length="254" mass="29378">MSLFVWRWIMEGLLTDERLGRSNIPQVSQCALCCVDCESFEHLFFECKVFKEVWKKFVGFFNVSLKVLTRWKWLAHGGSVILGQFTCEICGKWVYMFLVARQIWLRESTIQYLNVMCSILSDMSDITIRVPCVILSVKDWNLAARLNLKYVGCKPQVAKEVIWRFPFENWIKLNVNGCSLGNPHGVGVRGVFRNKIGALIGAFSEYLGVTTNYDVEFLVLVIVICIEKDKWYLYLWIEFDSALVVEGLQTKMIP</sequence>
<dbReference type="InterPro" id="IPR053151">
    <property type="entry name" value="RNase_H-like"/>
</dbReference>
<gene>
    <name evidence="2" type="ORF">NE237_004495</name>
</gene>
<dbReference type="OrthoDB" id="1748554at2759"/>
<dbReference type="AlphaFoldDB" id="A0A9Q0KJ18"/>
<dbReference type="GO" id="GO:0003676">
    <property type="term" value="F:nucleic acid binding"/>
    <property type="evidence" value="ECO:0007669"/>
    <property type="project" value="InterPro"/>
</dbReference>
<dbReference type="InterPro" id="IPR012337">
    <property type="entry name" value="RNaseH-like_sf"/>
</dbReference>
<dbReference type="CDD" id="cd06222">
    <property type="entry name" value="RNase_H_like"/>
    <property type="match status" value="1"/>
</dbReference>
<evidence type="ECO:0000259" key="1">
    <source>
        <dbReference type="Pfam" id="PF13966"/>
    </source>
</evidence>
<accession>A0A9Q0KJ18</accession>
<feature type="domain" description="Reverse transcriptase zinc-binding" evidence="1">
    <location>
        <begin position="1"/>
        <end position="54"/>
    </location>
</feature>
<dbReference type="Proteomes" id="UP001141806">
    <property type="component" value="Unassembled WGS sequence"/>
</dbReference>
<name>A0A9Q0KJ18_9MAGN</name>
<dbReference type="InterPro" id="IPR044730">
    <property type="entry name" value="RNase_H-like_dom_plant"/>
</dbReference>
<dbReference type="Pfam" id="PF13966">
    <property type="entry name" value="zf-RVT"/>
    <property type="match status" value="1"/>
</dbReference>
<dbReference type="Gene3D" id="3.30.420.10">
    <property type="entry name" value="Ribonuclease H-like superfamily/Ribonuclease H"/>
    <property type="match status" value="1"/>
</dbReference>
<evidence type="ECO:0000313" key="3">
    <source>
        <dbReference type="Proteomes" id="UP001141806"/>
    </source>
</evidence>
<keyword evidence="3" id="KW-1185">Reference proteome</keyword>
<dbReference type="SUPFAM" id="SSF53098">
    <property type="entry name" value="Ribonuclease H-like"/>
    <property type="match status" value="1"/>
</dbReference>
<dbReference type="PANTHER" id="PTHR47723">
    <property type="entry name" value="OS05G0353850 PROTEIN"/>
    <property type="match status" value="1"/>
</dbReference>
<dbReference type="InterPro" id="IPR026960">
    <property type="entry name" value="RVT-Znf"/>
</dbReference>
<protein>
    <recommendedName>
        <fullName evidence="1">Reverse transcriptase zinc-binding domain-containing protein</fullName>
    </recommendedName>
</protein>
<organism evidence="2 3">
    <name type="scientific">Protea cynaroides</name>
    <dbReference type="NCBI Taxonomy" id="273540"/>
    <lineage>
        <taxon>Eukaryota</taxon>
        <taxon>Viridiplantae</taxon>
        <taxon>Streptophyta</taxon>
        <taxon>Embryophyta</taxon>
        <taxon>Tracheophyta</taxon>
        <taxon>Spermatophyta</taxon>
        <taxon>Magnoliopsida</taxon>
        <taxon>Proteales</taxon>
        <taxon>Proteaceae</taxon>
        <taxon>Protea</taxon>
    </lineage>
</organism>